<gene>
    <name evidence="4" type="ordered locus">Mesil_0825</name>
</gene>
<dbReference type="AlphaFoldDB" id="D7BBU2"/>
<dbReference type="InterPro" id="IPR050266">
    <property type="entry name" value="AB_hydrolase_sf"/>
</dbReference>
<dbReference type="eggNOG" id="COG2267">
    <property type="taxonomic scope" value="Bacteria"/>
</dbReference>
<dbReference type="Gene3D" id="3.40.50.1820">
    <property type="entry name" value="alpha/beta hydrolase"/>
    <property type="match status" value="1"/>
</dbReference>
<dbReference type="Proteomes" id="UP000001916">
    <property type="component" value="Chromosome"/>
</dbReference>
<dbReference type="Pfam" id="PF00561">
    <property type="entry name" value="Abhydrolase_1"/>
    <property type="match status" value="1"/>
</dbReference>
<dbReference type="SUPFAM" id="SSF53474">
    <property type="entry name" value="alpha/beta-Hydrolases"/>
    <property type="match status" value="1"/>
</dbReference>
<dbReference type="InterPro" id="IPR029058">
    <property type="entry name" value="AB_hydrolase_fold"/>
</dbReference>
<comment type="similarity">
    <text evidence="1">Belongs to the peptidase S33 family.</text>
</comment>
<dbReference type="KEGG" id="msv:Mesil_0825"/>
<evidence type="ECO:0000256" key="2">
    <source>
        <dbReference type="ARBA" id="ARBA00022801"/>
    </source>
</evidence>
<dbReference type="EMBL" id="CP002042">
    <property type="protein sequence ID" value="ADH62738.1"/>
    <property type="molecule type" value="Genomic_DNA"/>
</dbReference>
<feature type="domain" description="AB hydrolase-1" evidence="3">
    <location>
        <begin position="26"/>
        <end position="144"/>
    </location>
</feature>
<accession>D7BBU2</accession>
<evidence type="ECO:0000313" key="4">
    <source>
        <dbReference type="EMBL" id="ADH62738.1"/>
    </source>
</evidence>
<protein>
    <submittedName>
        <fullName evidence="4">Alpha/beta hydrolase fold protein</fullName>
    </submittedName>
</protein>
<dbReference type="GO" id="GO:0016020">
    <property type="term" value="C:membrane"/>
    <property type="evidence" value="ECO:0007669"/>
    <property type="project" value="TreeGrafter"/>
</dbReference>
<organism evidence="4 5">
    <name type="scientific">Allomeiothermus silvanus (strain ATCC 700542 / DSM 9946 / NBRC 106475 / NCIMB 13440 / VI-R2)</name>
    <name type="common">Thermus silvanus</name>
    <dbReference type="NCBI Taxonomy" id="526227"/>
    <lineage>
        <taxon>Bacteria</taxon>
        <taxon>Thermotogati</taxon>
        <taxon>Deinococcota</taxon>
        <taxon>Deinococci</taxon>
        <taxon>Thermales</taxon>
        <taxon>Thermaceae</taxon>
        <taxon>Allomeiothermus</taxon>
    </lineage>
</organism>
<dbReference type="OrthoDB" id="53505at2"/>
<evidence type="ECO:0000256" key="1">
    <source>
        <dbReference type="ARBA" id="ARBA00010088"/>
    </source>
</evidence>
<dbReference type="HOGENOM" id="CLU_020336_50_0_0"/>
<dbReference type="InterPro" id="IPR002410">
    <property type="entry name" value="Peptidase_S33"/>
</dbReference>
<evidence type="ECO:0000313" key="5">
    <source>
        <dbReference type="Proteomes" id="UP000001916"/>
    </source>
</evidence>
<keyword evidence="5" id="KW-1185">Reference proteome</keyword>
<reference evidence="4 5" key="1">
    <citation type="journal article" date="2010" name="Stand. Genomic Sci.">
        <title>Complete genome sequence of Meiothermus silvanus type strain (VI-R2).</title>
        <authorList>
            <person name="Sikorski J."/>
            <person name="Tindall B.J."/>
            <person name="Lowry S."/>
            <person name="Lucas S."/>
            <person name="Nolan M."/>
            <person name="Copeland A."/>
            <person name="Glavina Del Rio T."/>
            <person name="Tice H."/>
            <person name="Cheng J.F."/>
            <person name="Han C."/>
            <person name="Pitluck S."/>
            <person name="Liolios K."/>
            <person name="Ivanova N."/>
            <person name="Mavromatis K."/>
            <person name="Mikhailova N."/>
            <person name="Pati A."/>
            <person name="Goodwin L."/>
            <person name="Chen A."/>
            <person name="Palaniappan K."/>
            <person name="Land M."/>
            <person name="Hauser L."/>
            <person name="Chang Y.J."/>
            <person name="Jeffries C.D."/>
            <person name="Rohde M."/>
            <person name="Goker M."/>
            <person name="Woyke T."/>
            <person name="Bristow J."/>
            <person name="Eisen J.A."/>
            <person name="Markowitz V."/>
            <person name="Hugenholtz P."/>
            <person name="Kyrpides N.C."/>
            <person name="Klenk H.P."/>
            <person name="Lapidus A."/>
        </authorList>
    </citation>
    <scope>NUCLEOTIDE SEQUENCE [LARGE SCALE GENOMIC DNA]</scope>
    <source>
        <strain evidence="5">ATCC 700542 / DSM 9946 / VI-R2</strain>
    </source>
</reference>
<sequence>MREEIGYIQVGDVELYLEDVGPEDAPAIAFVHGGPGGSSYTFREGVGEDLEDYRVLYFDQRGSGRSPALPPEPQLFTIDALALDLEALRRKLGIAEWTLLSHGFGAVAALEYTRKYPQHVDGLILVAPWVNYPELARRLFQMALALRGLPDAEAPADPMLALREAFREVEPKAVFDALMFPSEHSRLEYEWLAEGSGILGNEGPGQMFVYNGLWNLDYTAYLLDSPMAPAVIVGAKDGTSYPEQAEWVADLTGGSLEVLEGAGHYPWMDEPEAFREALYRALDSWEP</sequence>
<proteinExistence type="inferred from homology"/>
<name>D7BBU2_ALLS1</name>
<dbReference type="PRINTS" id="PR00793">
    <property type="entry name" value="PROAMNOPTASE"/>
</dbReference>
<dbReference type="STRING" id="526227.Mesil_0825"/>
<dbReference type="GO" id="GO:0006508">
    <property type="term" value="P:proteolysis"/>
    <property type="evidence" value="ECO:0007669"/>
    <property type="project" value="InterPro"/>
</dbReference>
<dbReference type="GO" id="GO:0008233">
    <property type="term" value="F:peptidase activity"/>
    <property type="evidence" value="ECO:0007669"/>
    <property type="project" value="InterPro"/>
</dbReference>
<dbReference type="InterPro" id="IPR000073">
    <property type="entry name" value="AB_hydrolase_1"/>
</dbReference>
<dbReference type="ESTHER" id="meisd-d7bbu2">
    <property type="family name" value="Proline_iminopeptidase"/>
</dbReference>
<dbReference type="PANTHER" id="PTHR43798:SF33">
    <property type="entry name" value="HYDROLASE, PUTATIVE (AFU_ORTHOLOGUE AFUA_2G14860)-RELATED"/>
    <property type="match status" value="1"/>
</dbReference>
<dbReference type="RefSeq" id="WP_013157325.1">
    <property type="nucleotide sequence ID" value="NC_014212.1"/>
</dbReference>
<evidence type="ECO:0000259" key="3">
    <source>
        <dbReference type="Pfam" id="PF00561"/>
    </source>
</evidence>
<dbReference type="PANTHER" id="PTHR43798">
    <property type="entry name" value="MONOACYLGLYCEROL LIPASE"/>
    <property type="match status" value="1"/>
</dbReference>
<keyword evidence="2 4" id="KW-0378">Hydrolase</keyword>